<dbReference type="InterPro" id="IPR005363">
    <property type="entry name" value="UPF0167"/>
</dbReference>
<keyword evidence="3" id="KW-1185">Reference proteome</keyword>
<organism evidence="2 3">
    <name type="scientific">Mobiluncus curtisii (strain ATCC 43063 / DSM 2711 / V125)</name>
    <name type="common">Falcivibrio vaginalis</name>
    <dbReference type="NCBI Taxonomy" id="548479"/>
    <lineage>
        <taxon>Bacteria</taxon>
        <taxon>Bacillati</taxon>
        <taxon>Actinomycetota</taxon>
        <taxon>Actinomycetes</taxon>
        <taxon>Actinomycetales</taxon>
        <taxon>Actinomycetaceae</taxon>
        <taxon>Mobiluncus</taxon>
    </lineage>
</organism>
<gene>
    <name evidence="2" type="ordered locus">HMPREF0573_11210</name>
</gene>
<dbReference type="eggNOG" id="COG3196">
    <property type="taxonomic scope" value="Bacteria"/>
</dbReference>
<accession>D6ZFX1</accession>
<evidence type="ECO:0008006" key="4">
    <source>
        <dbReference type="Google" id="ProtNLM"/>
    </source>
</evidence>
<dbReference type="EMBL" id="CP001992">
    <property type="protein sequence ID" value="ADI67529.1"/>
    <property type="molecule type" value="Genomic_DNA"/>
</dbReference>
<dbReference type="STRING" id="548479.HMPREF0573_11210"/>
<dbReference type="Proteomes" id="UP000006742">
    <property type="component" value="Chromosome"/>
</dbReference>
<reference evidence="3" key="1">
    <citation type="submission" date="2010-03" db="EMBL/GenBank/DDBJ databases">
        <title>Complete sequence of Mobiluncus curtisii ATCC 43063.</title>
        <authorList>
            <person name="Muzny D."/>
            <person name="Qin X."/>
            <person name="Deng J."/>
            <person name="Jiang H."/>
            <person name="Liu Y."/>
            <person name="Qu J."/>
            <person name="Song X.-Z."/>
            <person name="Zhang L."/>
            <person name="Thornton R."/>
            <person name="Coyle M."/>
            <person name="Francisco L."/>
            <person name="Jackson L."/>
            <person name="Javaid M."/>
            <person name="Korchina V."/>
            <person name="Kovar C."/>
            <person name="Mata R."/>
            <person name="Mathew T."/>
            <person name="Ngo R."/>
            <person name="Nguyen L."/>
            <person name="Nguyen N."/>
            <person name="Okwuonu G."/>
            <person name="Ongeri F."/>
            <person name="Pham C."/>
            <person name="Simmons D."/>
            <person name="Wilczek-Boney K."/>
            <person name="Hale W."/>
            <person name="Jakkamsetti A."/>
            <person name="Pham P."/>
            <person name="Ruth R."/>
            <person name="San Lucas F."/>
            <person name="Warren J."/>
            <person name="Zhang J."/>
            <person name="Zhao Z."/>
            <person name="Zhou C."/>
            <person name="Zhu D."/>
            <person name="Lee S."/>
            <person name="Bess C."/>
            <person name="Blankenburg K."/>
            <person name="Forbes L."/>
            <person name="Fu Q."/>
            <person name="Gubbala S."/>
            <person name="Hirani K."/>
            <person name="Jayaseelan J.C."/>
            <person name="Lara F."/>
            <person name="Munidasa M."/>
            <person name="Palculict T."/>
            <person name="Patil S."/>
            <person name="Pu L.-L."/>
            <person name="Saada N."/>
            <person name="Tang L."/>
            <person name="Weissenberger G."/>
            <person name="Zhu Y."/>
            <person name="Hemphill L."/>
            <person name="Shang Y."/>
            <person name="Youmans B."/>
            <person name="Ayvaz T."/>
            <person name="Ross M."/>
            <person name="Santibanez J."/>
            <person name="Aqrawi P."/>
            <person name="Gross S."/>
            <person name="Joshi V."/>
            <person name="Fowler G."/>
            <person name="Nazareth L."/>
            <person name="Reid J."/>
            <person name="Worley K."/>
            <person name="Petrosino J."/>
            <person name="Highlander S."/>
            <person name="Gibbs R."/>
            <person name="Gibbs R."/>
        </authorList>
    </citation>
    <scope>NUCLEOTIDE SEQUENCE [LARGE SCALE GENOMIC DNA]</scope>
    <source>
        <strain evidence="3">ATCC 43063 / DSM 2711 / V125</strain>
    </source>
</reference>
<dbReference type="HOGENOM" id="CLU_983228_0_0_11"/>
<sequence length="294" mass="34244">MNRNWRVFMNEYLKRYIELKKQFDATNNGPDSVRALYAFKEKLEHTEDEQAKEVLVNVYDLLDFKKDAYELLCQIGNRSDKKMLKRLGALKDYAENWGNHHAIPKPKTPEEKQNKQRRLQLGLPTFRYHPDPLDTGAFDESKEGVVCDCCGKTTHIFYAYPFFSVEDIEYLCPGCIASGEAARKYSGSFQDDFSLDDGVDDPEKLDELIHRTPGYSGWQQEYWRAHCGDYCAFLGYVGARELRALGVLEEVLDDPMWDEEQKKMIRESVNGGHLQCYLFQCLHCGKHLLWMDFD</sequence>
<protein>
    <recommendedName>
        <fullName evidence="4">CbrC family protein</fullName>
    </recommendedName>
</protein>
<dbReference type="KEGG" id="mcu:HMPREF0573_11210"/>
<name>D6ZFX1_MOBCV</name>
<evidence type="ECO:0000313" key="3">
    <source>
        <dbReference type="Proteomes" id="UP000006742"/>
    </source>
</evidence>
<evidence type="ECO:0000313" key="2">
    <source>
        <dbReference type="EMBL" id="ADI67529.1"/>
    </source>
</evidence>
<dbReference type="AlphaFoldDB" id="D6ZFX1"/>
<comment type="similarity">
    <text evidence="1">Belongs to the UPF0167 family.</text>
</comment>
<proteinExistence type="inferred from homology"/>
<dbReference type="Pfam" id="PF03691">
    <property type="entry name" value="UPF0167"/>
    <property type="match status" value="1"/>
</dbReference>
<evidence type="ECO:0000256" key="1">
    <source>
        <dbReference type="ARBA" id="ARBA00008525"/>
    </source>
</evidence>